<accession>A0A7S8HBL0</accession>
<dbReference type="GO" id="GO:0050380">
    <property type="term" value="F:undecaprenyl-diphosphatase activity"/>
    <property type="evidence" value="ECO:0007669"/>
    <property type="project" value="UniProtKB-UniRule"/>
</dbReference>
<keyword evidence="6 14" id="KW-0812">Transmembrane</keyword>
<evidence type="ECO:0000256" key="3">
    <source>
        <dbReference type="ARBA" id="ARBA00012374"/>
    </source>
</evidence>
<sequence>MTIEQVIILALIQGLTEFLPISSSAHLNLVHLLTVLPDEGPLIDVAIHVGSLLAVMIYFWRDVLELAMGLLDLLRGRLTARARLLLYLAAATVPIVVVGFLVMSSGLLDSVRTLAVIAWANLVFAVLLYIADRGGALDRRMKDMGWGDAILVGLSQIFSILPGASRSGVTMTMARWLGYERTEAARFSMLLSIPTILGAGLAIGVELARSGDVALQAGAVMGAGLSFVAALASIAAMMALLRRTSMLVFVLYRVALGIVLLGVLYMG</sequence>
<dbReference type="GO" id="GO:0009252">
    <property type="term" value="P:peptidoglycan biosynthetic process"/>
    <property type="evidence" value="ECO:0007669"/>
    <property type="project" value="UniProtKB-KW"/>
</dbReference>
<evidence type="ECO:0000256" key="8">
    <source>
        <dbReference type="ARBA" id="ARBA00022989"/>
    </source>
</evidence>
<evidence type="ECO:0000256" key="13">
    <source>
        <dbReference type="ARBA" id="ARBA00047594"/>
    </source>
</evidence>
<keyword evidence="14" id="KW-0961">Cell wall biogenesis/degradation</keyword>
<dbReference type="InterPro" id="IPR003824">
    <property type="entry name" value="UppP"/>
</dbReference>
<dbReference type="GO" id="GO:0046677">
    <property type="term" value="P:response to antibiotic"/>
    <property type="evidence" value="ECO:0007669"/>
    <property type="project" value="UniProtKB-UniRule"/>
</dbReference>
<organism evidence="15 16">
    <name type="scientific">Kaustia mangrovi</name>
    <dbReference type="NCBI Taxonomy" id="2593653"/>
    <lineage>
        <taxon>Bacteria</taxon>
        <taxon>Pseudomonadati</taxon>
        <taxon>Pseudomonadota</taxon>
        <taxon>Alphaproteobacteria</taxon>
        <taxon>Hyphomicrobiales</taxon>
        <taxon>Parvibaculaceae</taxon>
        <taxon>Kaustia</taxon>
    </lineage>
</organism>
<dbReference type="Proteomes" id="UP000593594">
    <property type="component" value="Chromosome"/>
</dbReference>
<dbReference type="EC" id="3.6.1.27" evidence="3 14"/>
<dbReference type="PANTHER" id="PTHR30622">
    <property type="entry name" value="UNDECAPRENYL-DIPHOSPHATASE"/>
    <property type="match status" value="1"/>
</dbReference>
<dbReference type="PANTHER" id="PTHR30622:SF4">
    <property type="entry name" value="UNDECAPRENYL-DIPHOSPHATASE"/>
    <property type="match status" value="1"/>
</dbReference>
<dbReference type="HAMAP" id="MF_01006">
    <property type="entry name" value="Undec_diphosphatase"/>
    <property type="match status" value="1"/>
</dbReference>
<comment type="miscellaneous">
    <text evidence="14">Bacitracin is thought to be involved in the inhibition of peptidoglycan synthesis by sequestering undecaprenyl diphosphate, thereby reducing the pool of lipid carrier available.</text>
</comment>
<feature type="transmembrane region" description="Helical" evidence="14">
    <location>
        <begin position="184"/>
        <end position="205"/>
    </location>
</feature>
<evidence type="ECO:0000256" key="12">
    <source>
        <dbReference type="ARBA" id="ARBA00032932"/>
    </source>
</evidence>
<evidence type="ECO:0000256" key="11">
    <source>
        <dbReference type="ARBA" id="ARBA00032707"/>
    </source>
</evidence>
<keyword evidence="14" id="KW-0133">Cell shape</keyword>
<evidence type="ECO:0000256" key="7">
    <source>
        <dbReference type="ARBA" id="ARBA00022801"/>
    </source>
</evidence>
<keyword evidence="8 14" id="KW-1133">Transmembrane helix</keyword>
<dbReference type="GO" id="GO:0005886">
    <property type="term" value="C:plasma membrane"/>
    <property type="evidence" value="ECO:0007669"/>
    <property type="project" value="UniProtKB-SubCell"/>
</dbReference>
<keyword evidence="5 14" id="KW-1003">Cell membrane</keyword>
<proteinExistence type="inferred from homology"/>
<evidence type="ECO:0000256" key="10">
    <source>
        <dbReference type="ARBA" id="ARBA00023251"/>
    </source>
</evidence>
<keyword evidence="10 14" id="KW-0046">Antibiotic resistance</keyword>
<evidence type="ECO:0000256" key="6">
    <source>
        <dbReference type="ARBA" id="ARBA00022692"/>
    </source>
</evidence>
<dbReference type="KEGG" id="kmn:HW532_07635"/>
<feature type="transmembrane region" description="Helical" evidence="14">
    <location>
        <begin position="217"/>
        <end position="240"/>
    </location>
</feature>
<keyword evidence="7 14" id="KW-0378">Hydrolase</keyword>
<dbReference type="GO" id="GO:0071555">
    <property type="term" value="P:cell wall organization"/>
    <property type="evidence" value="ECO:0007669"/>
    <property type="project" value="UniProtKB-KW"/>
</dbReference>
<comment type="similarity">
    <text evidence="2 14">Belongs to the UppP family.</text>
</comment>
<evidence type="ECO:0000256" key="4">
    <source>
        <dbReference type="ARBA" id="ARBA00021581"/>
    </source>
</evidence>
<dbReference type="GO" id="GO:0008360">
    <property type="term" value="P:regulation of cell shape"/>
    <property type="evidence" value="ECO:0007669"/>
    <property type="project" value="UniProtKB-KW"/>
</dbReference>
<comment type="catalytic activity">
    <reaction evidence="13 14">
        <text>di-trans,octa-cis-undecaprenyl diphosphate + H2O = di-trans,octa-cis-undecaprenyl phosphate + phosphate + H(+)</text>
        <dbReference type="Rhea" id="RHEA:28094"/>
        <dbReference type="ChEBI" id="CHEBI:15377"/>
        <dbReference type="ChEBI" id="CHEBI:15378"/>
        <dbReference type="ChEBI" id="CHEBI:43474"/>
        <dbReference type="ChEBI" id="CHEBI:58405"/>
        <dbReference type="ChEBI" id="CHEBI:60392"/>
        <dbReference type="EC" id="3.6.1.27"/>
    </reaction>
</comment>
<evidence type="ECO:0000313" key="15">
    <source>
        <dbReference type="EMBL" id="QPC42584.1"/>
    </source>
</evidence>
<name>A0A7S8HBL0_9HYPH</name>
<evidence type="ECO:0000313" key="16">
    <source>
        <dbReference type="Proteomes" id="UP000593594"/>
    </source>
</evidence>
<dbReference type="EMBL" id="CP058214">
    <property type="protein sequence ID" value="QPC42584.1"/>
    <property type="molecule type" value="Genomic_DNA"/>
</dbReference>
<feature type="transmembrane region" description="Helical" evidence="14">
    <location>
        <begin position="114"/>
        <end position="132"/>
    </location>
</feature>
<evidence type="ECO:0000256" key="1">
    <source>
        <dbReference type="ARBA" id="ARBA00004651"/>
    </source>
</evidence>
<evidence type="ECO:0000256" key="9">
    <source>
        <dbReference type="ARBA" id="ARBA00023136"/>
    </source>
</evidence>
<feature type="transmembrane region" description="Helical" evidence="14">
    <location>
        <begin position="246"/>
        <end position="266"/>
    </location>
</feature>
<protein>
    <recommendedName>
        <fullName evidence="4 14">Undecaprenyl-diphosphatase</fullName>
        <ecNumber evidence="3 14">3.6.1.27</ecNumber>
    </recommendedName>
    <alternativeName>
        <fullName evidence="12 14">Bacitracin resistance protein</fullName>
    </alternativeName>
    <alternativeName>
        <fullName evidence="11 14">Undecaprenyl pyrophosphate phosphatase</fullName>
    </alternativeName>
</protein>
<keyword evidence="16" id="KW-1185">Reference proteome</keyword>
<dbReference type="Pfam" id="PF02673">
    <property type="entry name" value="BacA"/>
    <property type="match status" value="1"/>
</dbReference>
<evidence type="ECO:0000256" key="2">
    <source>
        <dbReference type="ARBA" id="ARBA00010621"/>
    </source>
</evidence>
<feature type="transmembrane region" description="Helical" evidence="14">
    <location>
        <begin position="84"/>
        <end position="108"/>
    </location>
</feature>
<dbReference type="RefSeq" id="WP_213163819.1">
    <property type="nucleotide sequence ID" value="NZ_CP058214.1"/>
</dbReference>
<feature type="transmembrane region" description="Helical" evidence="14">
    <location>
        <begin position="40"/>
        <end position="60"/>
    </location>
</feature>
<keyword evidence="9 14" id="KW-0472">Membrane</keyword>
<evidence type="ECO:0000256" key="14">
    <source>
        <dbReference type="HAMAP-Rule" id="MF_01006"/>
    </source>
</evidence>
<reference evidence="15 16" key="1">
    <citation type="submission" date="2020-06" db="EMBL/GenBank/DDBJ databases">
        <title>Genome sequence of 2 isolates from Red Sea Mangroves.</title>
        <authorList>
            <person name="Sefrji F."/>
            <person name="Michoud G."/>
            <person name="Merlino G."/>
            <person name="Daffonchio D."/>
        </authorList>
    </citation>
    <scope>NUCLEOTIDE SEQUENCE [LARGE SCALE GENOMIC DNA]</scope>
    <source>
        <strain evidence="15 16">R1DC25</strain>
    </source>
</reference>
<evidence type="ECO:0000256" key="5">
    <source>
        <dbReference type="ARBA" id="ARBA00022475"/>
    </source>
</evidence>
<gene>
    <name evidence="14" type="primary">uppP</name>
    <name evidence="15" type="ORF">HW532_07635</name>
</gene>
<dbReference type="AlphaFoldDB" id="A0A7S8HBL0"/>
<comment type="subcellular location">
    <subcellularLocation>
        <location evidence="1 14">Cell membrane</location>
        <topology evidence="1 14">Multi-pass membrane protein</topology>
    </subcellularLocation>
</comment>
<keyword evidence="14" id="KW-0573">Peptidoglycan synthesis</keyword>
<comment type="function">
    <text evidence="14">Catalyzes the dephosphorylation of undecaprenyl diphosphate (UPP). Confers resistance to bacitracin.</text>
</comment>